<gene>
    <name evidence="1" type="ORF">F2Q70_00042651</name>
</gene>
<organism evidence="1">
    <name type="scientific">Brassica cretica</name>
    <name type="common">Mustard</name>
    <dbReference type="NCBI Taxonomy" id="69181"/>
    <lineage>
        <taxon>Eukaryota</taxon>
        <taxon>Viridiplantae</taxon>
        <taxon>Streptophyta</taxon>
        <taxon>Embryophyta</taxon>
        <taxon>Tracheophyta</taxon>
        <taxon>Spermatophyta</taxon>
        <taxon>Magnoliopsida</taxon>
        <taxon>eudicotyledons</taxon>
        <taxon>Gunneridae</taxon>
        <taxon>Pentapetalae</taxon>
        <taxon>rosids</taxon>
        <taxon>malvids</taxon>
        <taxon>Brassicales</taxon>
        <taxon>Brassicaceae</taxon>
        <taxon>Brassiceae</taxon>
        <taxon>Brassica</taxon>
    </lineage>
</organism>
<protein>
    <submittedName>
        <fullName evidence="1">Uncharacterized protein</fullName>
    </submittedName>
</protein>
<evidence type="ECO:0000313" key="1">
    <source>
        <dbReference type="EMBL" id="KAF2592776.1"/>
    </source>
</evidence>
<accession>A0A8S9KH63</accession>
<name>A0A8S9KH63_BRACR</name>
<sequence length="109" mass="12818">MKPFADRLFTEYEVNVRRKQLCVLRRTIRLRQMLLPKLERGDESDDGGMETSPRFTRGGFSTRIKVEPRVEAESWFVIGGFNENFVVMGEWLDGSPKQKKRSSLFTRWS</sequence>
<dbReference type="EMBL" id="QGKY02000164">
    <property type="protein sequence ID" value="KAF2592776.1"/>
    <property type="molecule type" value="Genomic_DNA"/>
</dbReference>
<comment type="caution">
    <text evidence="1">The sequence shown here is derived from an EMBL/GenBank/DDBJ whole genome shotgun (WGS) entry which is preliminary data.</text>
</comment>
<reference evidence="1" key="1">
    <citation type="submission" date="2019-12" db="EMBL/GenBank/DDBJ databases">
        <title>Genome sequencing and annotation of Brassica cretica.</title>
        <authorList>
            <person name="Studholme D.J."/>
            <person name="Sarris P.F."/>
        </authorList>
    </citation>
    <scope>NUCLEOTIDE SEQUENCE</scope>
    <source>
        <strain evidence="1">PFS-102/07</strain>
        <tissue evidence="1">Leaf</tissue>
    </source>
</reference>
<proteinExistence type="predicted"/>
<dbReference type="AlphaFoldDB" id="A0A8S9KH63"/>